<feature type="region of interest" description="Disordered" evidence="1">
    <location>
        <begin position="64"/>
        <end position="88"/>
    </location>
</feature>
<sequence length="356" mass="40868">MKLDGVYYPLNHSISWLTTCMEEIRQDIARIQRATDISRPTSIDRVLQALIDSRLLESIDSRSPESIDSRLPASIDDNLPHSHTMKSQPDFHTRTEIDQLVKGIYRALETTKERLDERCDDIYFPVDLTICALTSKIEAIQGELVEIQSNIARRQEASASIDRHNNKSTDIHRQTSEEISADTYARLMRHQFNLESLGDRLQKTEDTTTIVKDKWRIGDEAMRDFTCTWFNKRKEEMETCFPARCIEWKHQSGSSANNIHASRESLKEPKLTSNLNQFKLLVLGLVIYWIGFLFQIFGASTRDDHRARPSINTKGEISVDVHIITSIDIQAQKAGLVTADLNPKFSPIYKITPDEF</sequence>
<evidence type="ECO:0000313" key="3">
    <source>
        <dbReference type="EnsemblPlants" id="Bra036381.1-P"/>
    </source>
</evidence>
<evidence type="ECO:0000256" key="1">
    <source>
        <dbReference type="SAM" id="MobiDB-lite"/>
    </source>
</evidence>
<evidence type="ECO:0000256" key="2">
    <source>
        <dbReference type="SAM" id="Phobius"/>
    </source>
</evidence>
<dbReference type="Gramene" id="Bra036381.1">
    <property type="protein sequence ID" value="Bra036381.1-P"/>
    <property type="gene ID" value="Bra036381"/>
</dbReference>
<name>M4F5M5_BRACM</name>
<proteinExistence type="predicted"/>
<protein>
    <submittedName>
        <fullName evidence="3">Uncharacterized protein</fullName>
    </submittedName>
</protein>
<reference evidence="3 4" key="2">
    <citation type="journal article" date="2018" name="Hortic Res">
        <title>Improved Brassica rapa reference genome by single-molecule sequencing and chromosome conformation capture technologies.</title>
        <authorList>
            <person name="Zhang L."/>
            <person name="Cai X."/>
            <person name="Wu J."/>
            <person name="Liu M."/>
            <person name="Grob S."/>
            <person name="Cheng F."/>
            <person name="Liang J."/>
            <person name="Cai C."/>
            <person name="Liu Z."/>
            <person name="Liu B."/>
            <person name="Wang F."/>
            <person name="Li S."/>
            <person name="Liu F."/>
            <person name="Li X."/>
            <person name="Cheng L."/>
            <person name="Yang W."/>
            <person name="Li M.H."/>
            <person name="Grossniklaus U."/>
            <person name="Zheng H."/>
            <person name="Wang X."/>
        </authorList>
    </citation>
    <scope>NUCLEOTIDE SEQUENCE [LARGE SCALE GENOMIC DNA]</scope>
    <source>
        <strain evidence="3 4">cv. Chiifu-401-42</strain>
    </source>
</reference>
<dbReference type="EnsemblPlants" id="Bra036381.1">
    <property type="protein sequence ID" value="Bra036381.1-P"/>
    <property type="gene ID" value="Bra036381"/>
</dbReference>
<keyword evidence="2" id="KW-0472">Membrane</keyword>
<dbReference type="Proteomes" id="UP000011750">
    <property type="component" value="Chromosome A07"/>
</dbReference>
<accession>M4F5M5</accession>
<keyword evidence="2" id="KW-1133">Transmembrane helix</keyword>
<dbReference type="InParanoid" id="M4F5M5"/>
<reference evidence="3 4" key="1">
    <citation type="journal article" date="2011" name="Nat. Genet.">
        <title>The genome of the mesopolyploid crop species Brassica rapa.</title>
        <authorList>
            <consortium name="Brassica rapa Genome Sequencing Project Consortium"/>
            <person name="Wang X."/>
            <person name="Wang H."/>
            <person name="Wang J."/>
            <person name="Sun R."/>
            <person name="Wu J."/>
            <person name="Liu S."/>
            <person name="Bai Y."/>
            <person name="Mun J.H."/>
            <person name="Bancroft I."/>
            <person name="Cheng F."/>
            <person name="Huang S."/>
            <person name="Li X."/>
            <person name="Hua W."/>
            <person name="Wang J."/>
            <person name="Wang X."/>
            <person name="Freeling M."/>
            <person name="Pires J.C."/>
            <person name="Paterson A.H."/>
            <person name="Chalhoub B."/>
            <person name="Wang B."/>
            <person name="Hayward A."/>
            <person name="Sharpe A.G."/>
            <person name="Park B.S."/>
            <person name="Weisshaar B."/>
            <person name="Liu B."/>
            <person name="Li B."/>
            <person name="Liu B."/>
            <person name="Tong C."/>
            <person name="Song C."/>
            <person name="Duran C."/>
            <person name="Peng C."/>
            <person name="Geng C."/>
            <person name="Koh C."/>
            <person name="Lin C."/>
            <person name="Edwards D."/>
            <person name="Mu D."/>
            <person name="Shen D."/>
            <person name="Soumpourou E."/>
            <person name="Li F."/>
            <person name="Fraser F."/>
            <person name="Conant G."/>
            <person name="Lassalle G."/>
            <person name="King G.J."/>
            <person name="Bonnema G."/>
            <person name="Tang H."/>
            <person name="Wang H."/>
            <person name="Belcram H."/>
            <person name="Zhou H."/>
            <person name="Hirakawa H."/>
            <person name="Abe H."/>
            <person name="Guo H."/>
            <person name="Wang H."/>
            <person name="Jin H."/>
            <person name="Parkin I.A."/>
            <person name="Batley J."/>
            <person name="Kim J.S."/>
            <person name="Just J."/>
            <person name="Li J."/>
            <person name="Xu J."/>
            <person name="Deng J."/>
            <person name="Kim J.A."/>
            <person name="Li J."/>
            <person name="Yu J."/>
            <person name="Meng J."/>
            <person name="Wang J."/>
            <person name="Min J."/>
            <person name="Poulain J."/>
            <person name="Wang J."/>
            <person name="Hatakeyama K."/>
            <person name="Wu K."/>
            <person name="Wang L."/>
            <person name="Fang L."/>
            <person name="Trick M."/>
            <person name="Links M.G."/>
            <person name="Zhao M."/>
            <person name="Jin M."/>
            <person name="Ramchiary N."/>
            <person name="Drou N."/>
            <person name="Berkman P.J."/>
            <person name="Cai Q."/>
            <person name="Huang Q."/>
            <person name="Li R."/>
            <person name="Tabata S."/>
            <person name="Cheng S."/>
            <person name="Zhang S."/>
            <person name="Zhang S."/>
            <person name="Huang S."/>
            <person name="Sato S."/>
            <person name="Sun S."/>
            <person name="Kwon S.J."/>
            <person name="Choi S.R."/>
            <person name="Lee T.H."/>
            <person name="Fan W."/>
            <person name="Zhao X."/>
            <person name="Tan X."/>
            <person name="Xu X."/>
            <person name="Wang Y."/>
            <person name="Qiu Y."/>
            <person name="Yin Y."/>
            <person name="Li Y."/>
            <person name="Du Y."/>
            <person name="Liao Y."/>
            <person name="Lim Y."/>
            <person name="Narusaka Y."/>
            <person name="Wang Y."/>
            <person name="Wang Z."/>
            <person name="Li Z."/>
            <person name="Wang Z."/>
            <person name="Xiong Z."/>
            <person name="Zhang Z."/>
        </authorList>
    </citation>
    <scope>NUCLEOTIDE SEQUENCE [LARGE SCALE GENOMIC DNA]</scope>
    <source>
        <strain evidence="3 4">cv. Chiifu-401-42</strain>
    </source>
</reference>
<dbReference type="AlphaFoldDB" id="M4F5M5"/>
<organism evidence="3 4">
    <name type="scientific">Brassica campestris</name>
    <name type="common">Field mustard</name>
    <dbReference type="NCBI Taxonomy" id="3711"/>
    <lineage>
        <taxon>Eukaryota</taxon>
        <taxon>Viridiplantae</taxon>
        <taxon>Streptophyta</taxon>
        <taxon>Embryophyta</taxon>
        <taxon>Tracheophyta</taxon>
        <taxon>Spermatophyta</taxon>
        <taxon>Magnoliopsida</taxon>
        <taxon>eudicotyledons</taxon>
        <taxon>Gunneridae</taxon>
        <taxon>Pentapetalae</taxon>
        <taxon>rosids</taxon>
        <taxon>malvids</taxon>
        <taxon>Brassicales</taxon>
        <taxon>Brassicaceae</taxon>
        <taxon>Brassiceae</taxon>
        <taxon>Brassica</taxon>
    </lineage>
</organism>
<keyword evidence="2" id="KW-0812">Transmembrane</keyword>
<keyword evidence="4" id="KW-1185">Reference proteome</keyword>
<reference evidence="3" key="3">
    <citation type="submission" date="2023-03" db="UniProtKB">
        <authorList>
            <consortium name="EnsemblPlants"/>
        </authorList>
    </citation>
    <scope>IDENTIFICATION</scope>
    <source>
        <strain evidence="3">cv. Chiifu-401-42</strain>
    </source>
</reference>
<feature type="transmembrane region" description="Helical" evidence="2">
    <location>
        <begin position="280"/>
        <end position="299"/>
    </location>
</feature>
<dbReference type="HOGENOM" id="CLU_779279_0_0_1"/>
<evidence type="ECO:0000313" key="4">
    <source>
        <dbReference type="Proteomes" id="UP000011750"/>
    </source>
</evidence>